<dbReference type="PANTHER" id="PTHR43539:SF78">
    <property type="entry name" value="FLAVIN-CONTAINING MONOOXYGENASE"/>
    <property type="match status" value="1"/>
</dbReference>
<reference evidence="2 3" key="1">
    <citation type="submission" date="2020-01" db="EMBL/GenBank/DDBJ databases">
        <title>Genetics and antimicrobial susceptibilities of Nocardia species isolated from the soil; a comparison with species isolated from humans.</title>
        <authorList>
            <person name="Carrasco G."/>
            <person name="Monzon S."/>
            <person name="Sansegundo M."/>
            <person name="Garcia E."/>
            <person name="Garrido N."/>
            <person name="Medina M.J."/>
            <person name="Villalon P."/>
            <person name="Ramirez-Arocha A.C."/>
            <person name="Jimenez P."/>
            <person name="Cuesta I."/>
            <person name="Valdezate S."/>
        </authorList>
    </citation>
    <scope>NUCLEOTIDE SEQUENCE [LARGE SCALE GENOMIC DNA]</scope>
    <source>
        <strain evidence="2 3">CNM20110626</strain>
    </source>
</reference>
<dbReference type="InterPro" id="IPR036188">
    <property type="entry name" value="FAD/NAD-bd_sf"/>
</dbReference>
<dbReference type="InterPro" id="IPR050982">
    <property type="entry name" value="Auxin_biosynth/cation_transpt"/>
</dbReference>
<dbReference type="Pfam" id="PF13738">
    <property type="entry name" value="Pyr_redox_3"/>
    <property type="match status" value="1"/>
</dbReference>
<dbReference type="Gene3D" id="3.50.50.60">
    <property type="entry name" value="FAD/NAD(P)-binding domain"/>
    <property type="match status" value="1"/>
</dbReference>
<gene>
    <name evidence="2" type="ORF">GV791_08205</name>
</gene>
<evidence type="ECO:0000256" key="1">
    <source>
        <dbReference type="ARBA" id="ARBA00023002"/>
    </source>
</evidence>
<keyword evidence="1" id="KW-0560">Oxidoreductase</keyword>
<dbReference type="Proteomes" id="UP000471166">
    <property type="component" value="Unassembled WGS sequence"/>
</dbReference>
<dbReference type="PRINTS" id="PR00469">
    <property type="entry name" value="PNDRDTASEII"/>
</dbReference>
<proteinExistence type="predicted"/>
<dbReference type="GO" id="GO:0050660">
    <property type="term" value="F:flavin adenine dinucleotide binding"/>
    <property type="evidence" value="ECO:0007669"/>
    <property type="project" value="TreeGrafter"/>
</dbReference>
<sequence length="349" mass="37918">MDTSAAVIGAGQAGIAAALALQERGLRPLVLEAGDDTAASWPHYYDSLRLFTPAHLDGLSGRPFPGDPNRYPTRDEVADYLRRCAEDLTVRTGQRVHRVSRVDGGYRVQTTEGTEFTAPMVIAASGMFGNPHRPDIPALNSYTGEVSHSSDYRTPEPFAGQRVVVVGSGNSAFQIAVELASHAEVVLASRTPLRYATTEPIPADSRFWRVLSLAARLPAGRFFHSGTIPVIDTDGHRELIDSGKLEATEMFTAADGTELRWADGRTARVDAVILATGYRPTLQYLDGLITVDAAGFPSHRNGLSTARPGLAFIGLEYQRSILSGTLHGVGRDSHYLARKLTRDYRRSTR</sequence>
<dbReference type="AlphaFoldDB" id="A0A6P1CIV0"/>
<evidence type="ECO:0000313" key="2">
    <source>
        <dbReference type="EMBL" id="NEW32541.1"/>
    </source>
</evidence>
<evidence type="ECO:0000313" key="3">
    <source>
        <dbReference type="Proteomes" id="UP000471166"/>
    </source>
</evidence>
<accession>A0A6P1CIV0</accession>
<dbReference type="RefSeq" id="WP_163843221.1">
    <property type="nucleotide sequence ID" value="NZ_JAAGVB010000009.1"/>
</dbReference>
<dbReference type="EMBL" id="JAAGVB010000009">
    <property type="protein sequence ID" value="NEW32541.1"/>
    <property type="molecule type" value="Genomic_DNA"/>
</dbReference>
<dbReference type="SUPFAM" id="SSF51905">
    <property type="entry name" value="FAD/NAD(P)-binding domain"/>
    <property type="match status" value="2"/>
</dbReference>
<dbReference type="GO" id="GO:0004497">
    <property type="term" value="F:monooxygenase activity"/>
    <property type="evidence" value="ECO:0007669"/>
    <property type="project" value="TreeGrafter"/>
</dbReference>
<dbReference type="PRINTS" id="PR00368">
    <property type="entry name" value="FADPNR"/>
</dbReference>
<comment type="caution">
    <text evidence="2">The sequence shown here is derived from an EMBL/GenBank/DDBJ whole genome shotgun (WGS) entry which is preliminary data.</text>
</comment>
<protein>
    <submittedName>
        <fullName evidence="2">NAD(P)-binding domain-containing protein</fullName>
    </submittedName>
</protein>
<organism evidence="2 3">
    <name type="scientific">Nocardia cyriacigeorgica</name>
    <dbReference type="NCBI Taxonomy" id="135487"/>
    <lineage>
        <taxon>Bacteria</taxon>
        <taxon>Bacillati</taxon>
        <taxon>Actinomycetota</taxon>
        <taxon>Actinomycetes</taxon>
        <taxon>Mycobacteriales</taxon>
        <taxon>Nocardiaceae</taxon>
        <taxon>Nocardia</taxon>
    </lineage>
</organism>
<dbReference type="PANTHER" id="PTHR43539">
    <property type="entry name" value="FLAVIN-BINDING MONOOXYGENASE-LIKE PROTEIN (AFU_ORTHOLOGUE AFUA_4G09220)"/>
    <property type="match status" value="1"/>
</dbReference>
<name>A0A6P1CIV0_9NOCA</name>